<sequence length="161" mass="19037">MDTNCLIDLRTIFITDVFLGLWDDINELIRQRELFSIQEVNSELISKPNRDFWAEIDLNHGKTFFRDLIHDETDQFYKIEALPIYEKIIIKNEEEWSLKKEWSEGTAVADPFLICHSLTHGSIIVTQESQKNKLNIPRVCKELGIECLNLVQFFQKNGWKY</sequence>
<name>A0A7K4DMD3_9EURY</name>
<comment type="caution">
    <text evidence="1">The sequence shown here is derived from an EMBL/GenBank/DDBJ whole genome shotgun (WGS) entry which is preliminary data.</text>
</comment>
<dbReference type="Proteomes" id="UP000591058">
    <property type="component" value="Unassembled WGS sequence"/>
</dbReference>
<reference evidence="1 2" key="1">
    <citation type="submission" date="2020-04" db="EMBL/GenBank/DDBJ databases">
        <title>Draft genome of Methanobacterium subterraneum isolated from animal feces.</title>
        <authorList>
            <person name="Ouboter H.T."/>
            <person name="Berger S."/>
            <person name="Gungor E."/>
            <person name="Jetten M.S.M."/>
            <person name="Welte C.U."/>
        </authorList>
    </citation>
    <scope>NUCLEOTIDE SEQUENCE [LARGE SCALE GENOMIC DNA]</scope>
    <source>
        <strain evidence="1">HO_2020</strain>
    </source>
</reference>
<dbReference type="PIRSF" id="PIRSF008505">
    <property type="entry name" value="UCP008505"/>
    <property type="match status" value="1"/>
</dbReference>
<proteinExistence type="predicted"/>
<accession>A0A7K4DMD3</accession>
<dbReference type="EMBL" id="JABBYL010000022">
    <property type="protein sequence ID" value="NMO09499.1"/>
    <property type="molecule type" value="Genomic_DNA"/>
</dbReference>
<dbReference type="Pfam" id="PF14367">
    <property type="entry name" value="DUF4411"/>
    <property type="match status" value="1"/>
</dbReference>
<dbReference type="RefSeq" id="WP_169032762.1">
    <property type="nucleotide sequence ID" value="NZ_JABBYL010000022.1"/>
</dbReference>
<evidence type="ECO:0000313" key="1">
    <source>
        <dbReference type="EMBL" id="NMO09499.1"/>
    </source>
</evidence>
<organism evidence="1 2">
    <name type="scientific">Methanobacterium subterraneum</name>
    <dbReference type="NCBI Taxonomy" id="59277"/>
    <lineage>
        <taxon>Archaea</taxon>
        <taxon>Methanobacteriati</taxon>
        <taxon>Methanobacteriota</taxon>
        <taxon>Methanomada group</taxon>
        <taxon>Methanobacteria</taxon>
        <taxon>Methanobacteriales</taxon>
        <taxon>Methanobacteriaceae</taxon>
        <taxon>Methanobacterium</taxon>
    </lineage>
</organism>
<dbReference type="AlphaFoldDB" id="A0A7K4DMD3"/>
<protein>
    <submittedName>
        <fullName evidence="1">DUF4411 family protein</fullName>
    </submittedName>
</protein>
<gene>
    <name evidence="1" type="ORF">HG719_06600</name>
</gene>
<dbReference type="InterPro" id="IPR016541">
    <property type="entry name" value="UCP008505"/>
</dbReference>
<evidence type="ECO:0000313" key="2">
    <source>
        <dbReference type="Proteomes" id="UP000591058"/>
    </source>
</evidence>